<dbReference type="AlphaFoldDB" id="A0A366EWS9"/>
<dbReference type="GO" id="GO:0005384">
    <property type="term" value="F:manganese ion transmembrane transporter activity"/>
    <property type="evidence" value="ECO:0007669"/>
    <property type="project" value="TreeGrafter"/>
</dbReference>
<dbReference type="Proteomes" id="UP000252118">
    <property type="component" value="Unassembled WGS sequence"/>
</dbReference>
<proteinExistence type="predicted"/>
<evidence type="ECO:0000313" key="6">
    <source>
        <dbReference type="EMBL" id="RBP05935.1"/>
    </source>
</evidence>
<feature type="transmembrane region" description="Helical" evidence="5">
    <location>
        <begin position="366"/>
        <end position="389"/>
    </location>
</feature>
<dbReference type="Pfam" id="PF01566">
    <property type="entry name" value="Nramp"/>
    <property type="match status" value="1"/>
</dbReference>
<feature type="transmembrane region" description="Helical" evidence="5">
    <location>
        <begin position="275"/>
        <end position="296"/>
    </location>
</feature>
<feature type="transmembrane region" description="Helical" evidence="5">
    <location>
        <begin position="223"/>
        <end position="245"/>
    </location>
</feature>
<keyword evidence="4 5" id="KW-0472">Membrane</keyword>
<accession>A0A366EWS9</accession>
<evidence type="ECO:0000313" key="7">
    <source>
        <dbReference type="Proteomes" id="UP000252118"/>
    </source>
</evidence>
<name>A0A366EWS9_9BACI</name>
<evidence type="ECO:0000256" key="4">
    <source>
        <dbReference type="ARBA" id="ARBA00023136"/>
    </source>
</evidence>
<dbReference type="GO" id="GO:0005886">
    <property type="term" value="C:plasma membrane"/>
    <property type="evidence" value="ECO:0007669"/>
    <property type="project" value="TreeGrafter"/>
</dbReference>
<feature type="transmembrane region" description="Helical" evidence="5">
    <location>
        <begin position="182"/>
        <end position="202"/>
    </location>
</feature>
<feature type="transmembrane region" description="Helical" evidence="5">
    <location>
        <begin position="38"/>
        <end position="61"/>
    </location>
</feature>
<feature type="transmembrane region" description="Helical" evidence="5">
    <location>
        <begin position="331"/>
        <end position="354"/>
    </location>
</feature>
<protein>
    <submittedName>
        <fullName evidence="6">Mn2+/Fe2+ NRAMP family transporter</fullName>
    </submittedName>
</protein>
<feature type="transmembrane region" description="Helical" evidence="5">
    <location>
        <begin position="308"/>
        <end position="325"/>
    </location>
</feature>
<dbReference type="GO" id="GO:0034755">
    <property type="term" value="P:iron ion transmembrane transport"/>
    <property type="evidence" value="ECO:0007669"/>
    <property type="project" value="TreeGrafter"/>
</dbReference>
<evidence type="ECO:0000256" key="5">
    <source>
        <dbReference type="SAM" id="Phobius"/>
    </source>
</evidence>
<comment type="caution">
    <text evidence="6">The sequence shown here is derived from an EMBL/GenBank/DDBJ whole genome shotgun (WGS) entry which is preliminary data.</text>
</comment>
<organism evidence="6 7">
    <name type="scientific">Rossellomorea aquimaris</name>
    <dbReference type="NCBI Taxonomy" id="189382"/>
    <lineage>
        <taxon>Bacteria</taxon>
        <taxon>Bacillati</taxon>
        <taxon>Bacillota</taxon>
        <taxon>Bacilli</taxon>
        <taxon>Bacillales</taxon>
        <taxon>Bacillaceae</taxon>
        <taxon>Rossellomorea</taxon>
    </lineage>
</organism>
<comment type="subcellular location">
    <subcellularLocation>
        <location evidence="1">Membrane</location>
        <topology evidence="1">Multi-pass membrane protein</topology>
    </subcellularLocation>
</comment>
<evidence type="ECO:0000256" key="1">
    <source>
        <dbReference type="ARBA" id="ARBA00004141"/>
    </source>
</evidence>
<feature type="transmembrane region" description="Helical" evidence="5">
    <location>
        <begin position="82"/>
        <end position="105"/>
    </location>
</feature>
<sequence>MKKKKSNFSVLLGAAFLMATSAIGPGFLTQTTVFTQTLAASFGFVILVSILIDIGAQLNIWRIIAISEKRAQDIANDALPGLGYFLAILIVLGGLAFNIGNIAGAGLGTNVLFGISPEMGALFSGIVAVGIFLVKEAGRLMDKFAQILGLLMIMLTVYVMFTANPPVGEAVAKTFAPDTIDFLAIITLVGGTVGGYITFAGGHRLLEAGITGKQALPEITKSSVSAIGIASIMRIFLFLAALGIVSQGLQLDPSNPPASVFQLAAGDIGYKMFGIVMWSAAVSSVVGAAYTSVSFIRTFSPLLEKYHKWLIVGFITVSTLVFVVVGKPVAILILVGALNGLILPIALGVMLIAAHKTKIVGDYKHPIWMTIFGALIVVAMSYMGVYALIKGIPQLFS</sequence>
<dbReference type="GO" id="GO:0015086">
    <property type="term" value="F:cadmium ion transmembrane transporter activity"/>
    <property type="evidence" value="ECO:0007669"/>
    <property type="project" value="TreeGrafter"/>
</dbReference>
<evidence type="ECO:0000256" key="2">
    <source>
        <dbReference type="ARBA" id="ARBA00022692"/>
    </source>
</evidence>
<keyword evidence="2 5" id="KW-0812">Transmembrane</keyword>
<gene>
    <name evidence="6" type="ORF">DET59_10361</name>
</gene>
<dbReference type="PANTHER" id="PTHR11706">
    <property type="entry name" value="SOLUTE CARRIER PROTEIN FAMILY 11 MEMBER"/>
    <property type="match status" value="1"/>
</dbReference>
<dbReference type="EMBL" id="QNRJ01000003">
    <property type="protein sequence ID" value="RBP05935.1"/>
    <property type="molecule type" value="Genomic_DNA"/>
</dbReference>
<feature type="transmembrane region" description="Helical" evidence="5">
    <location>
        <begin position="111"/>
        <end position="132"/>
    </location>
</feature>
<dbReference type="PANTHER" id="PTHR11706:SF2">
    <property type="entry name" value="TRANSPORTER PROTEIN"/>
    <property type="match status" value="1"/>
</dbReference>
<dbReference type="InterPro" id="IPR001046">
    <property type="entry name" value="NRAMP_fam"/>
</dbReference>
<feature type="transmembrane region" description="Helical" evidence="5">
    <location>
        <begin position="144"/>
        <end position="162"/>
    </location>
</feature>
<reference evidence="6 7" key="1">
    <citation type="submission" date="2018-06" db="EMBL/GenBank/DDBJ databases">
        <title>Freshwater and sediment microbial communities from various areas in North America, analyzing microbe dynamics in response to fracking.</title>
        <authorList>
            <person name="Lamendella R."/>
        </authorList>
    </citation>
    <scope>NUCLEOTIDE SEQUENCE [LARGE SCALE GENOMIC DNA]</scope>
    <source>
        <strain evidence="6 7">97B</strain>
    </source>
</reference>
<keyword evidence="3 5" id="KW-1133">Transmembrane helix</keyword>
<evidence type="ECO:0000256" key="3">
    <source>
        <dbReference type="ARBA" id="ARBA00022989"/>
    </source>
</evidence>